<keyword evidence="4" id="KW-0804">Transcription</keyword>
<dbReference type="Pfam" id="PF03466">
    <property type="entry name" value="LysR_substrate"/>
    <property type="match status" value="1"/>
</dbReference>
<dbReference type="SUPFAM" id="SSF46785">
    <property type="entry name" value="Winged helix' DNA-binding domain"/>
    <property type="match status" value="1"/>
</dbReference>
<dbReference type="PANTHER" id="PTHR30346:SF28">
    <property type="entry name" value="HTH-TYPE TRANSCRIPTIONAL REGULATOR CYNR"/>
    <property type="match status" value="1"/>
</dbReference>
<keyword evidence="7" id="KW-1185">Reference proteome</keyword>
<evidence type="ECO:0000256" key="3">
    <source>
        <dbReference type="ARBA" id="ARBA00023125"/>
    </source>
</evidence>
<proteinExistence type="inferred from homology"/>
<protein>
    <submittedName>
        <fullName evidence="6">DNA-binding transcriptional regulator, LysR family</fullName>
    </submittedName>
</protein>
<evidence type="ECO:0000256" key="1">
    <source>
        <dbReference type="ARBA" id="ARBA00009437"/>
    </source>
</evidence>
<dbReference type="SUPFAM" id="SSF53850">
    <property type="entry name" value="Periplasmic binding protein-like II"/>
    <property type="match status" value="1"/>
</dbReference>
<reference evidence="6 7" key="2">
    <citation type="submission" date="2022-06" db="EMBL/GenBank/DDBJ databases">
        <title>Genomic Encyclopedia of Type Strains, Phase I: the one thousand microbial genomes (KMG-I) project.</title>
        <authorList>
            <person name="Kyrpides N."/>
        </authorList>
    </citation>
    <scope>NUCLEOTIDE SEQUENCE [LARGE SCALE GENOMIC DNA]</scope>
    <source>
        <strain evidence="6 7">DSM 43889</strain>
    </source>
</reference>
<dbReference type="InterPro" id="IPR005119">
    <property type="entry name" value="LysR_subst-bd"/>
</dbReference>
<feature type="domain" description="HTH lysR-type" evidence="5">
    <location>
        <begin position="26"/>
        <end position="78"/>
    </location>
</feature>
<dbReference type="PANTHER" id="PTHR30346">
    <property type="entry name" value="TRANSCRIPTIONAL DUAL REGULATOR HCAR-RELATED"/>
    <property type="match status" value="1"/>
</dbReference>
<evidence type="ECO:0000256" key="2">
    <source>
        <dbReference type="ARBA" id="ARBA00023015"/>
    </source>
</evidence>
<dbReference type="InterPro" id="IPR036388">
    <property type="entry name" value="WH-like_DNA-bd_sf"/>
</dbReference>
<dbReference type="Gene3D" id="1.10.10.10">
    <property type="entry name" value="Winged helix-like DNA-binding domain superfamily/Winged helix DNA-binding domain"/>
    <property type="match status" value="1"/>
</dbReference>
<dbReference type="InterPro" id="IPR000847">
    <property type="entry name" value="LysR_HTH_N"/>
</dbReference>
<keyword evidence="2" id="KW-0805">Transcription regulation</keyword>
<evidence type="ECO:0000313" key="6">
    <source>
        <dbReference type="EMBL" id="MCP2332279.1"/>
    </source>
</evidence>
<evidence type="ECO:0000256" key="4">
    <source>
        <dbReference type="ARBA" id="ARBA00023163"/>
    </source>
</evidence>
<accession>A0ABT1JJ98</accession>
<dbReference type="Pfam" id="PF00126">
    <property type="entry name" value="HTH_1"/>
    <property type="match status" value="1"/>
</dbReference>
<dbReference type="Gene3D" id="3.40.190.290">
    <property type="match status" value="1"/>
</dbReference>
<comment type="similarity">
    <text evidence="1">Belongs to the LysR transcriptional regulatory family.</text>
</comment>
<dbReference type="CDD" id="cd08434">
    <property type="entry name" value="PBP2_GltC_like"/>
    <property type="match status" value="1"/>
</dbReference>
<gene>
    <name evidence="6" type="ORF">G443_002549</name>
</gene>
<sequence>MTGTAYIDAMVDDGPARLASGLAPRLALLRALAEEQHITRVAERLRVPQPTVSRWLARLGEELGTPVVVRAGRGIRLSRAGQALAESAGHALAALEAGCRRALADTDEERGLVALAFLHTFGGRPVPELLRGFRARRPSVRFSLAQAPHETILDRLREGAVDLGLTSPTPTGDPGLTSSVLFHQPLVAAVPERHPLAGRRRVRIGELAGEDFVGLEPGFGLRAITDELCAAAGFRPRLAFEGQETVTLLGLVAAELGIALVPQADGGPPAGVVEVPLSPAARRTVGLVWAAGRPLSPAVREFRDFALSRGTR</sequence>
<dbReference type="PROSITE" id="PS50931">
    <property type="entry name" value="HTH_LYSR"/>
    <property type="match status" value="1"/>
</dbReference>
<dbReference type="GO" id="GO:0003677">
    <property type="term" value="F:DNA binding"/>
    <property type="evidence" value="ECO:0007669"/>
    <property type="project" value="UniProtKB-KW"/>
</dbReference>
<comment type="caution">
    <text evidence="6">The sequence shown here is derived from an EMBL/GenBank/DDBJ whole genome shotgun (WGS) entry which is preliminary data.</text>
</comment>
<dbReference type="Proteomes" id="UP000791080">
    <property type="component" value="Unassembled WGS sequence"/>
</dbReference>
<dbReference type="InterPro" id="IPR036390">
    <property type="entry name" value="WH_DNA-bd_sf"/>
</dbReference>
<dbReference type="EMBL" id="AUBJ02000001">
    <property type="protein sequence ID" value="MCP2332279.1"/>
    <property type="molecule type" value="Genomic_DNA"/>
</dbReference>
<organism evidence="6 7">
    <name type="scientific">Actinoalloteichus caeruleus DSM 43889</name>
    <dbReference type="NCBI Taxonomy" id="1120930"/>
    <lineage>
        <taxon>Bacteria</taxon>
        <taxon>Bacillati</taxon>
        <taxon>Actinomycetota</taxon>
        <taxon>Actinomycetes</taxon>
        <taxon>Pseudonocardiales</taxon>
        <taxon>Pseudonocardiaceae</taxon>
        <taxon>Actinoalloteichus</taxon>
        <taxon>Actinoalloteichus cyanogriseus</taxon>
    </lineage>
</organism>
<evidence type="ECO:0000313" key="7">
    <source>
        <dbReference type="Proteomes" id="UP000791080"/>
    </source>
</evidence>
<keyword evidence="3 6" id="KW-0238">DNA-binding</keyword>
<name>A0ABT1JJ98_ACTCY</name>
<reference evidence="6 7" key="1">
    <citation type="submission" date="2013-07" db="EMBL/GenBank/DDBJ databases">
        <authorList>
            <consortium name="DOE Joint Genome Institute"/>
            <person name="Reeve W."/>
            <person name="Huntemann M."/>
            <person name="Han J."/>
            <person name="Chen A."/>
            <person name="Kyrpides N."/>
            <person name="Mavromatis K."/>
            <person name="Markowitz V."/>
            <person name="Palaniappan K."/>
            <person name="Ivanova N."/>
            <person name="Schaumberg A."/>
            <person name="Pati A."/>
            <person name="Liolios K."/>
            <person name="Nordberg H.P."/>
            <person name="Cantor M.N."/>
            <person name="Hua S.X."/>
            <person name="Woyke T."/>
        </authorList>
    </citation>
    <scope>NUCLEOTIDE SEQUENCE [LARGE SCALE GENOMIC DNA]</scope>
    <source>
        <strain evidence="6 7">DSM 43889</strain>
    </source>
</reference>
<evidence type="ECO:0000259" key="5">
    <source>
        <dbReference type="PROSITE" id="PS50931"/>
    </source>
</evidence>